<proteinExistence type="predicted"/>
<name>A0A427B9G5_ENSVE</name>
<dbReference type="PANTHER" id="PTHR46553">
    <property type="entry name" value="ADENINE NUCLEOTIDE ALPHA HYDROLASES-LIKE SUPERFAMILY PROTEIN"/>
    <property type="match status" value="1"/>
</dbReference>
<accession>A0A427B9G5</accession>
<evidence type="ECO:0000313" key="3">
    <source>
        <dbReference type="Proteomes" id="UP000287651"/>
    </source>
</evidence>
<feature type="compositionally biased region" description="Polar residues" evidence="1">
    <location>
        <begin position="1"/>
        <end position="14"/>
    </location>
</feature>
<organism evidence="2 3">
    <name type="scientific">Ensete ventricosum</name>
    <name type="common">Abyssinian banana</name>
    <name type="synonym">Musa ensete</name>
    <dbReference type="NCBI Taxonomy" id="4639"/>
    <lineage>
        <taxon>Eukaryota</taxon>
        <taxon>Viridiplantae</taxon>
        <taxon>Streptophyta</taxon>
        <taxon>Embryophyta</taxon>
        <taxon>Tracheophyta</taxon>
        <taxon>Spermatophyta</taxon>
        <taxon>Magnoliopsida</taxon>
        <taxon>Liliopsida</taxon>
        <taxon>Zingiberales</taxon>
        <taxon>Musaceae</taxon>
        <taxon>Ensete</taxon>
    </lineage>
</organism>
<dbReference type="EMBL" id="AMZH03000166">
    <property type="protein sequence ID" value="RRT85160.1"/>
    <property type="molecule type" value="Genomic_DNA"/>
</dbReference>
<evidence type="ECO:0000313" key="2">
    <source>
        <dbReference type="EMBL" id="RRT85160.1"/>
    </source>
</evidence>
<comment type="caution">
    <text evidence="2">The sequence shown here is derived from an EMBL/GenBank/DDBJ whole genome shotgun (WGS) entry which is preliminary data.</text>
</comment>
<reference evidence="2 3" key="1">
    <citation type="journal article" date="2014" name="Agronomy (Basel)">
        <title>A Draft Genome Sequence for Ensete ventricosum, the Drought-Tolerant Tree Against Hunger.</title>
        <authorList>
            <person name="Harrison J."/>
            <person name="Moore K.A."/>
            <person name="Paszkiewicz K."/>
            <person name="Jones T."/>
            <person name="Grant M."/>
            <person name="Ambacheew D."/>
            <person name="Muzemil S."/>
            <person name="Studholme D.J."/>
        </authorList>
    </citation>
    <scope>NUCLEOTIDE SEQUENCE [LARGE SCALE GENOMIC DNA]</scope>
</reference>
<dbReference type="PANTHER" id="PTHR46553:SF3">
    <property type="entry name" value="ADENINE NUCLEOTIDE ALPHA HYDROLASES-LIKE SUPERFAMILY PROTEIN"/>
    <property type="match status" value="1"/>
</dbReference>
<dbReference type="AlphaFoldDB" id="A0A427B9G5"/>
<feature type="region of interest" description="Disordered" evidence="1">
    <location>
        <begin position="1"/>
        <end position="20"/>
    </location>
</feature>
<protein>
    <recommendedName>
        <fullName evidence="4">UspA domain-containing protein</fullName>
    </recommendedName>
</protein>
<dbReference type="Proteomes" id="UP000287651">
    <property type="component" value="Unassembled WGS sequence"/>
</dbReference>
<evidence type="ECO:0008006" key="4">
    <source>
        <dbReference type="Google" id="ProtNLM"/>
    </source>
</evidence>
<evidence type="ECO:0000256" key="1">
    <source>
        <dbReference type="SAM" id="MobiDB-lite"/>
    </source>
</evidence>
<gene>
    <name evidence="2" type="ORF">B296_00011676</name>
</gene>
<sequence length="162" mass="18185">MISTHTGFGTTQDLEQSSYSGESSSENIAFHEASHVQTTWAFVSCARTCSWFSGDGLHTCWESDWWRRRERDVPYDYDLGRDCRVDVAPNETARRRMAAEVGKPAMVVGIDDSEHSFYALQWTLRRFFSVADSTFKLVVVHSKPSPFSVVGLAGPGTFECAD</sequence>